<protein>
    <submittedName>
        <fullName evidence="1">Uncharacterized protein</fullName>
    </submittedName>
</protein>
<evidence type="ECO:0000313" key="1">
    <source>
        <dbReference type="EMBL" id="KAF4333124.1"/>
    </source>
</evidence>
<dbReference type="AlphaFoldDB" id="A0A9P5A7H3"/>
<dbReference type="Proteomes" id="UP000730481">
    <property type="component" value="Unassembled WGS sequence"/>
</dbReference>
<accession>A0A9P5A7H3</accession>
<organism evidence="1 2">
    <name type="scientific">Fusarium beomiforme</name>
    <dbReference type="NCBI Taxonomy" id="44412"/>
    <lineage>
        <taxon>Eukaryota</taxon>
        <taxon>Fungi</taxon>
        <taxon>Dikarya</taxon>
        <taxon>Ascomycota</taxon>
        <taxon>Pezizomycotina</taxon>
        <taxon>Sordariomycetes</taxon>
        <taxon>Hypocreomycetidae</taxon>
        <taxon>Hypocreales</taxon>
        <taxon>Nectriaceae</taxon>
        <taxon>Fusarium</taxon>
        <taxon>Fusarium burgessii species complex</taxon>
    </lineage>
</organism>
<proteinExistence type="predicted"/>
<reference evidence="1" key="2">
    <citation type="submission" date="2020-02" db="EMBL/GenBank/DDBJ databases">
        <title>Identification and distribution of gene clusters putatively required for synthesis of sphingolipid metabolism inhibitors in phylogenetically diverse species of the filamentous fungus Fusarium.</title>
        <authorList>
            <person name="Kim H.-S."/>
            <person name="Busman M."/>
            <person name="Brown D.W."/>
            <person name="Divon H."/>
            <person name="Uhlig S."/>
            <person name="Proctor R.H."/>
        </authorList>
    </citation>
    <scope>NUCLEOTIDE SEQUENCE</scope>
    <source>
        <strain evidence="1">NRRL 25174</strain>
    </source>
</reference>
<gene>
    <name evidence="1" type="ORF">FBEOM_13072</name>
</gene>
<evidence type="ECO:0000313" key="2">
    <source>
        <dbReference type="Proteomes" id="UP000730481"/>
    </source>
</evidence>
<dbReference type="EMBL" id="PVQB02000900">
    <property type="protein sequence ID" value="KAF4333124.1"/>
    <property type="molecule type" value="Genomic_DNA"/>
</dbReference>
<reference evidence="1" key="1">
    <citation type="journal article" date="2017" name="Mycologia">
        <title>Fusarium algeriense, sp. nov., a novel toxigenic crown rot pathogen of durum wheat from Algeria is nested in the Fusarium burgessii species complex.</title>
        <authorList>
            <person name="Laraba I."/>
            <person name="Keddad A."/>
            <person name="Boureghda H."/>
            <person name="Abdallah N."/>
            <person name="Vaughan M.M."/>
            <person name="Proctor R.H."/>
            <person name="Busman M."/>
            <person name="O'Donnell K."/>
        </authorList>
    </citation>
    <scope>NUCLEOTIDE SEQUENCE</scope>
    <source>
        <strain evidence="1">NRRL 25174</strain>
    </source>
</reference>
<sequence length="472" mass="53625">MPATNRQALTEAGPAHSKALRHQAFKPGVHVIFVATSHFGDIGEERHGARIPCDPAAHPFETGDVLGSLTPDRLQQLEDHLGPGLVSNIGPKEKELHGSCELASRIAKRQKNNSTRIQPEWNERLALLHQDVVTMLWAERSQRMTIEYRTLDWAIGLIRKGANGLVDHVSGYSQPVAFYIPLQAKDWTLHPDVRRLYEAIDGLRALRGDISVIPSYQESWNYGYGVADVQALDSIASDNSTPEPYRWRPITCLGFGVCPLAELQGPQYTKFGFGERPDYIHQNPQPAASTHVHSLAEVKEPGSLRVIHQQYPSSFSKWGHIRVFMVGNQIVTRGFFSRNQETKVYHMSPLHHECHFDFRAAGLRHPNLNQKVKEQQKAKLEELDNFCRWWHQQLMKRYPELFKSLNVGCVMVIGLSEASLEGKFFVFGVFRWYVARFFSMDLAVKPYDQICRAFGEQFARVHGSFAADDSRN</sequence>
<name>A0A9P5A7H3_9HYPO</name>
<dbReference type="OrthoDB" id="4789692at2759"/>
<keyword evidence="2" id="KW-1185">Reference proteome</keyword>
<comment type="caution">
    <text evidence="1">The sequence shown here is derived from an EMBL/GenBank/DDBJ whole genome shotgun (WGS) entry which is preliminary data.</text>
</comment>